<dbReference type="Proteomes" id="UP000005113">
    <property type="component" value="Unassembled WGS sequence"/>
</dbReference>
<dbReference type="HOGENOM" id="CLU_2345038_0_0_10"/>
<accession>J1I194</accession>
<protein>
    <submittedName>
        <fullName evidence="2">Uncharacterized protein</fullName>
    </submittedName>
</protein>
<proteinExistence type="predicted"/>
<reference evidence="3" key="1">
    <citation type="journal article" date="2012" name="Stand. Genomic Sci.">
        <title>Permanent draft genome sequence of the gliding predator Saprospira grandis strain Sa g1 (= HR1).</title>
        <authorList>
            <person name="Mavromatis K."/>
            <person name="Chertkov O."/>
            <person name="Lapidus A."/>
            <person name="Nolan M."/>
            <person name="Lucas S."/>
            <person name="Tice H."/>
            <person name="Del Rio T.G."/>
            <person name="Cheng J.F."/>
            <person name="Han C."/>
            <person name="Tapia R."/>
            <person name="Bruce D."/>
            <person name="Goodwin L.A."/>
            <person name="Pitluck S."/>
            <person name="Huntemann M."/>
            <person name="Liolios K."/>
            <person name="Pagani I."/>
            <person name="Ivanova N."/>
            <person name="Mikhailova N."/>
            <person name="Pati A."/>
            <person name="Chen A."/>
            <person name="Palaniappan K."/>
            <person name="Land M."/>
            <person name="Brambilla E.M."/>
            <person name="Rohde M."/>
            <person name="Spring S."/>
            <person name="Goker M."/>
            <person name="Detter J.C."/>
            <person name="Bristow J."/>
            <person name="Eisen J.A."/>
            <person name="Markowitz V."/>
            <person name="Hugenholtz P."/>
            <person name="Kyrpides N.C."/>
            <person name="Klenk H.P."/>
            <person name="Woyke T."/>
        </authorList>
    </citation>
    <scope>NUCLEOTIDE SEQUENCE [LARGE SCALE GENOMIC DNA]</scope>
    <source>
        <strain evidence="3">DSM 2844</strain>
    </source>
</reference>
<gene>
    <name evidence="2" type="ORF">SapgrDRAFT_0707</name>
</gene>
<feature type="region of interest" description="Disordered" evidence="1">
    <location>
        <begin position="18"/>
        <end position="73"/>
    </location>
</feature>
<sequence length="97" mass="10806">MAKAARLNLAEGWKAVAQRARPRRFAPQGRAELRAVTTSPYRGASSTTNGSTQPDPSEASGQPQKKGNKISYKRQINNSFLEKRKKKWLFPFCLAEA</sequence>
<evidence type="ECO:0000256" key="1">
    <source>
        <dbReference type="SAM" id="MobiDB-lite"/>
    </source>
</evidence>
<feature type="compositionally biased region" description="Low complexity" evidence="1">
    <location>
        <begin position="18"/>
        <end position="30"/>
    </location>
</feature>
<organism evidence="2 3">
    <name type="scientific">Saprospira grandis DSM 2844</name>
    <dbReference type="NCBI Taxonomy" id="694433"/>
    <lineage>
        <taxon>Bacteria</taxon>
        <taxon>Pseudomonadati</taxon>
        <taxon>Bacteroidota</taxon>
        <taxon>Saprospiria</taxon>
        <taxon>Saprospirales</taxon>
        <taxon>Saprospiraceae</taxon>
        <taxon>Saprospira</taxon>
    </lineage>
</organism>
<name>J1I194_9BACT</name>
<dbReference type="AlphaFoldDB" id="J1I194"/>
<dbReference type="EMBL" id="JH719942">
    <property type="protein sequence ID" value="EJF52450.1"/>
    <property type="molecule type" value="Genomic_DNA"/>
</dbReference>
<feature type="compositionally biased region" description="Polar residues" evidence="1">
    <location>
        <begin position="36"/>
        <end position="65"/>
    </location>
</feature>
<evidence type="ECO:0000313" key="3">
    <source>
        <dbReference type="Proteomes" id="UP000005113"/>
    </source>
</evidence>
<evidence type="ECO:0000313" key="2">
    <source>
        <dbReference type="EMBL" id="EJF52450.1"/>
    </source>
</evidence>